<evidence type="ECO:0000313" key="3">
    <source>
        <dbReference type="Proteomes" id="UP000776700"/>
    </source>
</evidence>
<dbReference type="AlphaFoldDB" id="A0A921MZ19"/>
<protein>
    <submittedName>
        <fullName evidence="2">Metal-dependent hydrolase</fullName>
    </submittedName>
</protein>
<dbReference type="PANTHER" id="PTHR35531:SF1">
    <property type="entry name" value="INNER MEMBRANE PROTEIN YBCI-RELATED"/>
    <property type="match status" value="1"/>
</dbReference>
<dbReference type="PIRSF" id="PIRSF030780">
    <property type="entry name" value="Md_memb_hyd_prd"/>
    <property type="match status" value="1"/>
</dbReference>
<reference evidence="2" key="2">
    <citation type="submission" date="2021-09" db="EMBL/GenBank/DDBJ databases">
        <authorList>
            <person name="Gilroy R."/>
        </authorList>
    </citation>
    <scope>NUCLEOTIDE SEQUENCE</scope>
    <source>
        <strain evidence="2">1277</strain>
    </source>
</reference>
<dbReference type="InterPro" id="IPR007404">
    <property type="entry name" value="YdjM-like"/>
</dbReference>
<organism evidence="2 3">
    <name type="scientific">Romboutsia timonensis</name>
    <dbReference type="NCBI Taxonomy" id="1776391"/>
    <lineage>
        <taxon>Bacteria</taxon>
        <taxon>Bacillati</taxon>
        <taxon>Bacillota</taxon>
        <taxon>Clostridia</taxon>
        <taxon>Peptostreptococcales</taxon>
        <taxon>Peptostreptococcaceae</taxon>
        <taxon>Romboutsia</taxon>
    </lineage>
</organism>
<keyword evidence="1" id="KW-0812">Transmembrane</keyword>
<keyword evidence="1" id="KW-1133">Transmembrane helix</keyword>
<evidence type="ECO:0000256" key="1">
    <source>
        <dbReference type="SAM" id="Phobius"/>
    </source>
</evidence>
<accession>A0A921MZ19</accession>
<dbReference type="InterPro" id="IPR016956">
    <property type="entry name" value="YdjM"/>
</dbReference>
<dbReference type="Pfam" id="PF04307">
    <property type="entry name" value="YdjM"/>
    <property type="match status" value="1"/>
</dbReference>
<comment type="caution">
    <text evidence="2">The sequence shown here is derived from an EMBL/GenBank/DDBJ whole genome shotgun (WGS) entry which is preliminary data.</text>
</comment>
<feature type="transmembrane region" description="Helical" evidence="1">
    <location>
        <begin position="77"/>
        <end position="97"/>
    </location>
</feature>
<proteinExistence type="predicted"/>
<sequence>YEFIYKFILLIIYMYFAYIGSLIPDIDIRGSYASKTFPKIYKFFGSKFRHRSFTHSILFLYLLCYLSNIILKYTDNNIVFISSFSGLIVGCFSHIILDLFTKEGVELLYPIDINFSLMPIKTNSKTEKLICKVLNFIVIFLIGYRFYILI</sequence>
<feature type="transmembrane region" description="Helical" evidence="1">
    <location>
        <begin position="129"/>
        <end position="148"/>
    </location>
</feature>
<name>A0A921MZ19_9FIRM</name>
<feature type="transmembrane region" description="Helical" evidence="1">
    <location>
        <begin position="52"/>
        <end position="71"/>
    </location>
</feature>
<keyword evidence="2" id="KW-0378">Hydrolase</keyword>
<evidence type="ECO:0000313" key="2">
    <source>
        <dbReference type="EMBL" id="HJG95685.1"/>
    </source>
</evidence>
<dbReference type="EMBL" id="DYUB01000040">
    <property type="protein sequence ID" value="HJG95685.1"/>
    <property type="molecule type" value="Genomic_DNA"/>
</dbReference>
<dbReference type="Proteomes" id="UP000776700">
    <property type="component" value="Unassembled WGS sequence"/>
</dbReference>
<feature type="non-terminal residue" evidence="2">
    <location>
        <position position="1"/>
    </location>
</feature>
<dbReference type="PANTHER" id="PTHR35531">
    <property type="entry name" value="INNER MEMBRANE PROTEIN YBCI-RELATED"/>
    <property type="match status" value="1"/>
</dbReference>
<gene>
    <name evidence="2" type="ORF">K8V90_01120</name>
</gene>
<reference evidence="2" key="1">
    <citation type="journal article" date="2021" name="PeerJ">
        <title>Extensive microbial diversity within the chicken gut microbiome revealed by metagenomics and culture.</title>
        <authorList>
            <person name="Gilroy R."/>
            <person name="Ravi A."/>
            <person name="Getino M."/>
            <person name="Pursley I."/>
            <person name="Horton D.L."/>
            <person name="Alikhan N.F."/>
            <person name="Baker D."/>
            <person name="Gharbi K."/>
            <person name="Hall N."/>
            <person name="Watson M."/>
            <person name="Adriaenssens E.M."/>
            <person name="Foster-Nyarko E."/>
            <person name="Jarju S."/>
            <person name="Secka A."/>
            <person name="Antonio M."/>
            <person name="Oren A."/>
            <person name="Chaudhuri R.R."/>
            <person name="La Ragione R."/>
            <person name="Hildebrand F."/>
            <person name="Pallen M.J."/>
        </authorList>
    </citation>
    <scope>NUCLEOTIDE SEQUENCE</scope>
    <source>
        <strain evidence="2">1277</strain>
    </source>
</reference>
<keyword evidence="1" id="KW-0472">Membrane</keyword>
<feature type="transmembrane region" description="Helical" evidence="1">
    <location>
        <begin position="6"/>
        <end position="26"/>
    </location>
</feature>
<dbReference type="GO" id="GO:0016787">
    <property type="term" value="F:hydrolase activity"/>
    <property type="evidence" value="ECO:0007669"/>
    <property type="project" value="UniProtKB-KW"/>
</dbReference>